<dbReference type="Pfam" id="PF13830">
    <property type="entry name" value="DUF4192"/>
    <property type="match status" value="1"/>
</dbReference>
<accession>A0A402DPC1</accession>
<name>A0A402DPC1_9CELL</name>
<dbReference type="RefSeq" id="WP_130780585.1">
    <property type="nucleotide sequence ID" value="NZ_BIMR01000062.1"/>
</dbReference>
<evidence type="ECO:0000313" key="2">
    <source>
        <dbReference type="EMBL" id="GCE75979.1"/>
    </source>
</evidence>
<gene>
    <name evidence="2" type="ORF">CBZ_10350</name>
</gene>
<feature type="region of interest" description="Disordered" evidence="1">
    <location>
        <begin position="239"/>
        <end position="273"/>
    </location>
</feature>
<keyword evidence="3" id="KW-1185">Reference proteome</keyword>
<evidence type="ECO:0008006" key="4">
    <source>
        <dbReference type="Google" id="ProtNLM"/>
    </source>
</evidence>
<evidence type="ECO:0000313" key="3">
    <source>
        <dbReference type="Proteomes" id="UP000289954"/>
    </source>
</evidence>
<evidence type="ECO:0000256" key="1">
    <source>
        <dbReference type="SAM" id="MobiDB-lite"/>
    </source>
</evidence>
<organism evidence="2 3">
    <name type="scientific">Cellulomonas biazotea</name>
    <dbReference type="NCBI Taxonomy" id="1709"/>
    <lineage>
        <taxon>Bacteria</taxon>
        <taxon>Bacillati</taxon>
        <taxon>Actinomycetota</taxon>
        <taxon>Actinomycetes</taxon>
        <taxon>Micrococcales</taxon>
        <taxon>Cellulomonadaceae</taxon>
        <taxon>Cellulomonas</taxon>
    </lineage>
</organism>
<sequence>MDTTTLRVSEPRELLALVPHRLGFHPRESVVAVSLRPPRGRVGVVARVDLDRLADPDAGGARARALVTLLGEDGARRALLVVYTRDDPRGPAGTAVRRAVAHVREAAALSLGDVAAWAVTSTGYLSLDCSDACCPPGGRPLRDLETTQTGARLVLAGSAVLDSRDDLARIPPADAGRRRGVARARRRWEERREAALAEGDDALRAWRLDSLAAWRSAVVLTPPIGVDRSTEERVRDLGTVAPDEPAPDGSADAWSTPGPGRAGTGRGPSQRAPWGRLEAGLADRRVRDAVLVSLVPGTGDLPERSVATQTPDAVVDAAIGRAVASIVDPARAVPPPADAARHEHALEQVVALGRTGHQAPALTLLAMLAWWRGDGARASVLLDRALADDPAHRLARLLLEVLTAAIAPGWVRRAG</sequence>
<dbReference type="AlphaFoldDB" id="A0A402DPC1"/>
<reference evidence="2 3" key="1">
    <citation type="submission" date="2019-01" db="EMBL/GenBank/DDBJ databases">
        <title>Draft genome sequence of Cellulomonas takizawaensis strain TKZ-21.</title>
        <authorList>
            <person name="Yamamura H."/>
            <person name="Hayashi T."/>
            <person name="Hamada M."/>
            <person name="Serisawa Y."/>
            <person name="Matsuyama K."/>
            <person name="Nakagawa Y."/>
            <person name="Otoguro M."/>
            <person name="Yanagida F."/>
            <person name="Hayakawa M."/>
        </authorList>
    </citation>
    <scope>NUCLEOTIDE SEQUENCE [LARGE SCALE GENOMIC DNA]</scope>
    <source>
        <strain evidence="2 3">NBRC12680</strain>
    </source>
</reference>
<dbReference type="Proteomes" id="UP000289954">
    <property type="component" value="Unassembled WGS sequence"/>
</dbReference>
<proteinExistence type="predicted"/>
<dbReference type="InterPro" id="IPR025447">
    <property type="entry name" value="DUF4192"/>
</dbReference>
<dbReference type="EMBL" id="BIMR01000062">
    <property type="protein sequence ID" value="GCE75979.1"/>
    <property type="molecule type" value="Genomic_DNA"/>
</dbReference>
<protein>
    <recommendedName>
        <fullName evidence="4">DUF4192 domain-containing protein</fullName>
    </recommendedName>
</protein>
<dbReference type="OrthoDB" id="4954868at2"/>
<comment type="caution">
    <text evidence="2">The sequence shown here is derived from an EMBL/GenBank/DDBJ whole genome shotgun (WGS) entry which is preliminary data.</text>
</comment>